<dbReference type="PANTHER" id="PTHR12341">
    <property type="entry name" value="5'-&gt;3' EXORIBONUCLEASE"/>
    <property type="match status" value="1"/>
</dbReference>
<evidence type="ECO:0000259" key="19">
    <source>
        <dbReference type="Pfam" id="PF24573"/>
    </source>
</evidence>
<protein>
    <recommendedName>
        <fullName evidence="2">5'-3' exoribonuclease 2</fullName>
    </recommendedName>
</protein>
<dbReference type="InterPro" id="IPR041412">
    <property type="entry name" value="Xrn1_helical"/>
</dbReference>
<name>A0A1A9WXX9_9MUSC</name>
<dbReference type="STRING" id="37001.A0A1A9WXX9"/>
<dbReference type="FunFam" id="3.40.50.12390:FF:000004">
    <property type="entry name" value="5'-3' exoribonuclease 1"/>
    <property type="match status" value="1"/>
</dbReference>
<dbReference type="GO" id="GO:0006364">
    <property type="term" value="P:rRNA processing"/>
    <property type="evidence" value="ECO:0007669"/>
    <property type="project" value="UniProtKB-KW"/>
</dbReference>
<dbReference type="InterPro" id="IPR004859">
    <property type="entry name" value="Xrn1_N"/>
</dbReference>
<dbReference type="InterPro" id="IPR027073">
    <property type="entry name" value="5_3_exoribonuclease"/>
</dbReference>
<dbReference type="GO" id="GO:0006353">
    <property type="term" value="P:DNA-templated transcription termination"/>
    <property type="evidence" value="ECO:0007669"/>
    <property type="project" value="UniProtKB-KW"/>
</dbReference>
<evidence type="ECO:0000256" key="13">
    <source>
        <dbReference type="SAM" id="MobiDB-lite"/>
    </source>
</evidence>
<dbReference type="InterPro" id="IPR041106">
    <property type="entry name" value="XRN1_D2_D3"/>
</dbReference>
<reference evidence="22" key="1">
    <citation type="submission" date="2014-03" db="EMBL/GenBank/DDBJ databases">
        <authorList>
            <person name="Aksoy S."/>
            <person name="Warren W."/>
            <person name="Wilson R.K."/>
        </authorList>
    </citation>
    <scope>NUCLEOTIDE SEQUENCE [LARGE SCALE GENOMIC DNA]</scope>
    <source>
        <strain evidence="22">IAEA</strain>
    </source>
</reference>
<evidence type="ECO:0000256" key="3">
    <source>
        <dbReference type="ARBA" id="ARBA00022472"/>
    </source>
</evidence>
<dbReference type="InterPro" id="IPR047008">
    <property type="entry name" value="XRN1_SH3_sf"/>
</dbReference>
<feature type="domain" description="Exoribonuclease Xrn1 D2/D3" evidence="18">
    <location>
        <begin position="766"/>
        <end position="993"/>
    </location>
</feature>
<dbReference type="Gene3D" id="1.25.40.1050">
    <property type="match status" value="1"/>
</dbReference>
<feature type="domain" description="Dynein axonemal assembly factor 5 HEAT-repeat" evidence="19">
    <location>
        <begin position="1745"/>
        <end position="1919"/>
    </location>
</feature>
<keyword evidence="8" id="KW-0269">Exonuclease</keyword>
<feature type="domain" description="5'-3' exoribonuclease 1 SH3-like" evidence="16">
    <location>
        <begin position="1021"/>
        <end position="1099"/>
    </location>
</feature>
<dbReference type="Gene3D" id="3.40.50.12390">
    <property type="match status" value="2"/>
</dbReference>
<keyword evidence="11" id="KW-0539">Nucleus</keyword>
<evidence type="ECO:0000256" key="8">
    <source>
        <dbReference type="ARBA" id="ARBA00022839"/>
    </source>
</evidence>
<dbReference type="FunFam" id="1.25.40.1050:FF:000001">
    <property type="entry name" value="5'-3' exoribonuclease 1"/>
    <property type="match status" value="1"/>
</dbReference>
<dbReference type="Pfam" id="PF24573">
    <property type="entry name" value="HEAT_DAAF5"/>
    <property type="match status" value="1"/>
</dbReference>
<feature type="region of interest" description="Disordered" evidence="13">
    <location>
        <begin position="1415"/>
        <end position="1435"/>
    </location>
</feature>
<evidence type="ECO:0000259" key="20">
    <source>
        <dbReference type="Pfam" id="PF25757"/>
    </source>
</evidence>
<evidence type="ECO:0000256" key="11">
    <source>
        <dbReference type="ARBA" id="ARBA00023242"/>
    </source>
</evidence>
<dbReference type="GO" id="GO:0016075">
    <property type="term" value="P:rRNA catabolic process"/>
    <property type="evidence" value="ECO:0007669"/>
    <property type="project" value="TreeGrafter"/>
</dbReference>
<keyword evidence="3" id="KW-0806">Transcription termination</keyword>
<keyword evidence="4" id="KW-0698">rRNA processing</keyword>
<dbReference type="Pfam" id="PF25757">
    <property type="entry name" value="TPR_DNAAF5"/>
    <property type="match status" value="1"/>
</dbReference>
<evidence type="ECO:0000259" key="17">
    <source>
        <dbReference type="Pfam" id="PF18332"/>
    </source>
</evidence>
<dbReference type="GO" id="GO:0006397">
    <property type="term" value="P:mRNA processing"/>
    <property type="evidence" value="ECO:0007669"/>
    <property type="project" value="UniProtKB-KW"/>
</dbReference>
<proteinExistence type="inferred from homology"/>
<dbReference type="InterPro" id="IPR040992">
    <property type="entry name" value="XRN1_D1"/>
</dbReference>
<dbReference type="Pfam" id="PF03159">
    <property type="entry name" value="XRN_N"/>
    <property type="match status" value="1"/>
</dbReference>
<keyword evidence="22" id="KW-1185">Reference proteome</keyword>
<evidence type="ECO:0000256" key="2">
    <source>
        <dbReference type="ARBA" id="ARBA00013845"/>
    </source>
</evidence>
<evidence type="ECO:0000256" key="7">
    <source>
        <dbReference type="ARBA" id="ARBA00022801"/>
    </source>
</evidence>
<evidence type="ECO:0000259" key="18">
    <source>
        <dbReference type="Pfam" id="PF18334"/>
    </source>
</evidence>
<evidence type="ECO:0000256" key="1">
    <source>
        <dbReference type="ARBA" id="ARBA00004123"/>
    </source>
</evidence>
<feature type="domain" description="Xrn1 helical" evidence="15">
    <location>
        <begin position="268"/>
        <end position="579"/>
    </location>
</feature>
<dbReference type="SUPFAM" id="SSF48371">
    <property type="entry name" value="ARM repeat"/>
    <property type="match status" value="1"/>
</dbReference>
<keyword evidence="6" id="KW-0540">Nuclease</keyword>
<evidence type="ECO:0000256" key="9">
    <source>
        <dbReference type="ARBA" id="ARBA00023015"/>
    </source>
</evidence>
<evidence type="ECO:0000313" key="21">
    <source>
        <dbReference type="EnsemblMetazoa" id="GBRI036749-PA"/>
    </source>
</evidence>
<dbReference type="EnsemblMetazoa" id="GBRI036749-RA">
    <property type="protein sequence ID" value="GBRI036749-PA"/>
    <property type="gene ID" value="GBRI036749"/>
</dbReference>
<dbReference type="GO" id="GO:0004534">
    <property type="term" value="F:5'-3' RNA exonuclease activity"/>
    <property type="evidence" value="ECO:0007669"/>
    <property type="project" value="TreeGrafter"/>
</dbReference>
<comment type="similarity">
    <text evidence="12">Belongs to the 5'-3' exonuclease family.</text>
</comment>
<keyword evidence="5" id="KW-0507">mRNA processing</keyword>
<dbReference type="Pfam" id="PF17846">
    <property type="entry name" value="XRN_M"/>
    <property type="match status" value="1"/>
</dbReference>
<dbReference type="GO" id="GO:0000956">
    <property type="term" value="P:nuclear-transcribed mRNA catabolic process"/>
    <property type="evidence" value="ECO:0007669"/>
    <property type="project" value="TreeGrafter"/>
</dbReference>
<evidence type="ECO:0000256" key="5">
    <source>
        <dbReference type="ARBA" id="ARBA00022664"/>
    </source>
</evidence>
<dbReference type="Pfam" id="PF18334">
    <property type="entry name" value="XRN1_D2_D3"/>
    <property type="match status" value="1"/>
</dbReference>
<evidence type="ECO:0000259" key="15">
    <source>
        <dbReference type="Pfam" id="PF17846"/>
    </source>
</evidence>
<evidence type="ECO:0000259" key="14">
    <source>
        <dbReference type="Pfam" id="PF03159"/>
    </source>
</evidence>
<dbReference type="InterPro" id="IPR016024">
    <property type="entry name" value="ARM-type_fold"/>
</dbReference>
<dbReference type="GO" id="GO:0005634">
    <property type="term" value="C:nucleus"/>
    <property type="evidence" value="ECO:0007669"/>
    <property type="project" value="UniProtKB-SubCell"/>
</dbReference>
<evidence type="ECO:0000256" key="10">
    <source>
        <dbReference type="ARBA" id="ARBA00023163"/>
    </source>
</evidence>
<dbReference type="VEuPathDB" id="VectorBase:GBRI036749"/>
<accession>A0A1A9WXX9</accession>
<dbReference type="InterPro" id="IPR047007">
    <property type="entry name" value="XRN1_D1_sf"/>
</dbReference>
<sequence length="2270" mass="260645">MGVPKFFRYISERYPCLSELAREHSIPNFDNLYLDMNGIIHNCSHPDDNNIHFNITEEEMFKDIFNYVDKLFFLIKPRKLFFLAVDGVAPRAKMNQQRSRRFRSAKEAENLEKMALSRGEVREHERFDSNCITPGTEFMDRLHEALRYFIKSKISSDPLWQKCRVILSGQDFPGEGEHKIMDYIRYLKSQEDFNPNTRHCLYGLDADLIILGLCTHELHFVVLREEVKFGKKSKHTSVEETRFFLLHLGLMREYLELEFNELTQYPSFDIAQLIDDWVLMGFMVGNDFIPHLPCLHISSNALPLLYKTYIKVYPKLKGNINVYGKLNLERLEKYFVALTEVEFDIFQENHADLKYFEAKQSKNGTDEAFDFDISEINMENTDHDLAALIESSRQFLEDDDDLSDNDEQHIIKEFENFKRNYYMNKLNKDNVNGELKREQAICYITALQWVLDYYYRGVQSWDWYYPHHYAPFISDLKDFKDHKIEFNMGKPFLPFQQLLAVLPAASKNLLPAAYRELMTDANSEVIHFYPENFETDLNGKQHEWEAVVLIPFIDEKVLLHAMEACDKHLTASERKRNQHGPMLQYDYHPDSQGQIPGIHSFKVLHNVFCTERPFWSKDIAVSPLNTVCIELPNAARSAFFPGFPTMKHLDYDFVLKYARVKVFDNPSRNESMILQPKTQKTLSDVFAVAEKYLNQVVLITRMGIEIYDLTVMVHVHTFVGSSIVCGSQGKVSTNEIWNEKITVYPAQGIVSQITVQHSLNNQFKRIEQLFPENSRIFFIGNPYYGSEGIVMNPLLVYECGRLKVNITVLPEPNFSAAKYVQSQLERDYIDSYQTSIQLGINSKCLARLTGCLLVAPRSKRFKANIPDNCAKSQIGLQFKNVKCQEELAGYATRVDSQWFFSSKALALMQTYCSKFPPVIEYLSRFSDRSEVIYEDDIFPAAVAQEKLEEILTWLKEQDHLKAEKVPCGSKTLEKESIEQILCAIEQLKTLPVKTVKLQVKPHLLLKPDISLPEVYKAKRSIKVFDRVVVVKTTYLVPLGAKGTVVGIYPISDPNPVRLECVKAVDYFYEILFDKHLPSGNDIYEIAQRRVHRVAESSVLLITQDNIRENETGATPKLINRIDKTPQKPTVMTATSENDTELNINNSLKKNDNASVSKITTVTKSTDDFWTPSSDTKLKCNVTQTTFSDPTVVNKQITDRVPVEMGKQLISHTETQALKDLLGLIPNKDKRTNPPALNIVSPNNPNKQLPQPPSYWRLDAQTVNASTSQSTAQIPYQYHRNFPPPTHPKVAIPFNYAIIPPTNAIPAPFPLMSASTVQIYPLPGQQYNHYVHQPPHAPRMPTTLDNQQFCNDKIFSSNSLNQKGAFIPLQATRSKDFYQQQTTIVVSNGNSSKRNSTENSGGERITTELTQLSLNESNDNNASLPNQSDGLKNGSNLENMSFNVDDLCEKLQTTDRRAKLIALERLQTESMVKETTPLQDVMQIFDDSYLHLLKCYSDRFETVREQSIRTVNMFVERLPPNDFHLLNIVATLADRIGQQETLEESEEIRLLFVQQLFKLENYFITTGNKRSLEECYGDIVRILNKALHDPYPSLQREACACVVLLASEANPYKFQAFSNILAKALYGMLNHKHFAARRDAIKALGYIALHIDASGDALSCLIMQVSPLLMDSMPLVRRECGELGVRLLLELRDRYSYFERIIPLKDDSQEVREYILPLWIKCGKQYYEENETELSKQEIGDLQSPNYPIDITRPTIGCRGLVQRSLRLLKLITRESSDWKENVRLHSLKLLYQFILHAEAAMTAKFFEIYADVARACRDTESVVVEEAFKVSDLMGRLLKYEDWRQHGFEGLERNAKEGYLICFYYMYTPALDVKFDDNLRLSKILIQSDFSQTLKPGFQFYVLKMVETLLNKAQNHSNEQQNNSHSDVEFEELYKNSYVAAIKVMALSLESEQTNSSELQDKGSIILKRIATHYNTSLDDLHEKFFNDALQYVENIDAELDALSEPILLLCGLVKLAKFREPYLPKLQEKVNVVFKHCADGSKIKIFSAVSIAILDWNATMKRPVDKSSVLLNEFMISVIEPHIQWHAGANAEAMRSLATATLSALSQGAPEEAALTLHHFAKYIPSLLEDHAVATRHYAMKCLNNFGELQIEDLKPIAYACLQRIDDPSSGIRILAATVIPKLKPQFSNEPNKNYQRDIWDTFLKRCMDLLFLHYDCPEVLLQAAIKKTVLEMSERYPKICKESYERTLATTHNCSNLLELKAELAFID</sequence>
<evidence type="ECO:0000313" key="22">
    <source>
        <dbReference type="Proteomes" id="UP000091820"/>
    </source>
</evidence>
<dbReference type="InterPro" id="IPR057978">
    <property type="entry name" value="TPR_DAAF5"/>
</dbReference>
<dbReference type="Pfam" id="PF18332">
    <property type="entry name" value="XRN1_D1"/>
    <property type="match status" value="1"/>
</dbReference>
<keyword evidence="7" id="KW-0378">Hydrolase</keyword>
<keyword evidence="9" id="KW-0805">Transcription regulation</keyword>
<feature type="domain" description="Xrn1 N-terminal" evidence="14">
    <location>
        <begin position="1"/>
        <end position="226"/>
    </location>
</feature>
<dbReference type="InterPro" id="IPR056497">
    <property type="entry name" value="HEAT_DAAF5"/>
</dbReference>
<evidence type="ECO:0000256" key="6">
    <source>
        <dbReference type="ARBA" id="ARBA00022722"/>
    </source>
</evidence>
<reference evidence="21" key="2">
    <citation type="submission" date="2020-05" db="UniProtKB">
        <authorList>
            <consortium name="EnsemblMetazoa"/>
        </authorList>
    </citation>
    <scope>IDENTIFICATION</scope>
    <source>
        <strain evidence="21">IAEA</strain>
    </source>
</reference>
<feature type="domain" description="5'-3' exoribonuclease 1 D1" evidence="17">
    <location>
        <begin position="640"/>
        <end position="698"/>
    </location>
</feature>
<dbReference type="Proteomes" id="UP000091820">
    <property type="component" value="Unassembled WGS sequence"/>
</dbReference>
<keyword evidence="10" id="KW-0804">Transcription</keyword>
<feature type="domain" description="Dynein axonemal assembly factor 5 TPR repeats" evidence="20">
    <location>
        <begin position="1450"/>
        <end position="1735"/>
    </location>
</feature>
<evidence type="ECO:0000259" key="16">
    <source>
        <dbReference type="Pfam" id="PF18129"/>
    </source>
</evidence>
<evidence type="ECO:0000256" key="4">
    <source>
        <dbReference type="ARBA" id="ARBA00022552"/>
    </source>
</evidence>
<dbReference type="GO" id="GO:0003723">
    <property type="term" value="F:RNA binding"/>
    <property type="evidence" value="ECO:0007669"/>
    <property type="project" value="TreeGrafter"/>
</dbReference>
<evidence type="ECO:0000256" key="12">
    <source>
        <dbReference type="ARBA" id="ARBA00038299"/>
    </source>
</evidence>
<comment type="subcellular location">
    <subcellularLocation>
        <location evidence="1">Nucleus</location>
    </subcellularLocation>
</comment>
<organism evidence="21 22">
    <name type="scientific">Glossina brevipalpis</name>
    <dbReference type="NCBI Taxonomy" id="37001"/>
    <lineage>
        <taxon>Eukaryota</taxon>
        <taxon>Metazoa</taxon>
        <taxon>Ecdysozoa</taxon>
        <taxon>Arthropoda</taxon>
        <taxon>Hexapoda</taxon>
        <taxon>Insecta</taxon>
        <taxon>Pterygota</taxon>
        <taxon>Neoptera</taxon>
        <taxon>Endopterygota</taxon>
        <taxon>Diptera</taxon>
        <taxon>Brachycera</taxon>
        <taxon>Muscomorpha</taxon>
        <taxon>Hippoboscoidea</taxon>
        <taxon>Glossinidae</taxon>
        <taxon>Glossina</taxon>
    </lineage>
</organism>
<dbReference type="Gene3D" id="2.170.260.40">
    <property type="match status" value="2"/>
</dbReference>
<dbReference type="FunFam" id="3.40.50.12390:FF:000005">
    <property type="entry name" value="5'-3' exoribonuclease 2"/>
    <property type="match status" value="1"/>
</dbReference>
<dbReference type="Gene3D" id="1.25.10.10">
    <property type="entry name" value="Leucine-rich Repeat Variant"/>
    <property type="match status" value="2"/>
</dbReference>
<dbReference type="InterPro" id="IPR041385">
    <property type="entry name" value="SH3_12"/>
</dbReference>
<dbReference type="InterPro" id="IPR011989">
    <property type="entry name" value="ARM-like"/>
</dbReference>
<dbReference type="Pfam" id="PF18129">
    <property type="entry name" value="SH3_12"/>
    <property type="match status" value="1"/>
</dbReference>
<dbReference type="CDD" id="cd18673">
    <property type="entry name" value="PIN_XRN1-2-like"/>
    <property type="match status" value="1"/>
</dbReference>
<dbReference type="Gene3D" id="2.30.30.750">
    <property type="match status" value="1"/>
</dbReference>
<dbReference type="PANTHER" id="PTHR12341:SF7">
    <property type="entry name" value="5'-3' EXORIBONUCLEASE 1"/>
    <property type="match status" value="1"/>
</dbReference>